<comment type="caution">
    <text evidence="2">The sequence shown here is derived from an EMBL/GenBank/DDBJ whole genome shotgun (WGS) entry which is preliminary data.</text>
</comment>
<evidence type="ECO:0000256" key="1">
    <source>
        <dbReference type="SAM" id="Coils"/>
    </source>
</evidence>
<evidence type="ECO:0000313" key="3">
    <source>
        <dbReference type="Proteomes" id="UP001178507"/>
    </source>
</evidence>
<name>A0AA36MJ24_9DINO</name>
<sequence>MSNLRGLCAGCRSPLTGALLASGCNHVFHKACFVEGASCGRCNATLTNALSLYNLHFEELEGHAADVMAAAAKQKASLEGLVDAEEALFECEPLGEDATAEVATIHLMRERVENLEQQVEEADAKLQAGRARLVRQQTRLRAQQKVEQKREASVESLRREIQNLVAKKEQMARNLNELRQRDAILDYNDLMKQGKNDEALHLLNVIVSMNPKPWMTLTQVSRLRDYYRKQCDHYEKEIAKADQREKRARRELEELQRTRKELQGQLKRKLTAVPTN</sequence>
<gene>
    <name evidence="2" type="ORF">EVOR1521_LOCUS3784</name>
</gene>
<dbReference type="Proteomes" id="UP001178507">
    <property type="component" value="Unassembled WGS sequence"/>
</dbReference>
<keyword evidence="3" id="KW-1185">Reference proteome</keyword>
<reference evidence="2" key="1">
    <citation type="submission" date="2023-08" db="EMBL/GenBank/DDBJ databases">
        <authorList>
            <person name="Chen Y."/>
            <person name="Shah S."/>
            <person name="Dougan E. K."/>
            <person name="Thang M."/>
            <person name="Chan C."/>
        </authorList>
    </citation>
    <scope>NUCLEOTIDE SEQUENCE</scope>
</reference>
<dbReference type="SUPFAM" id="SSF57850">
    <property type="entry name" value="RING/U-box"/>
    <property type="match status" value="1"/>
</dbReference>
<feature type="coiled-coil region" evidence="1">
    <location>
        <begin position="105"/>
        <end position="181"/>
    </location>
</feature>
<organism evidence="2 3">
    <name type="scientific">Effrenium voratum</name>
    <dbReference type="NCBI Taxonomy" id="2562239"/>
    <lineage>
        <taxon>Eukaryota</taxon>
        <taxon>Sar</taxon>
        <taxon>Alveolata</taxon>
        <taxon>Dinophyceae</taxon>
        <taxon>Suessiales</taxon>
        <taxon>Symbiodiniaceae</taxon>
        <taxon>Effrenium</taxon>
    </lineage>
</organism>
<keyword evidence="1" id="KW-0175">Coiled coil</keyword>
<proteinExistence type="predicted"/>
<evidence type="ECO:0000313" key="2">
    <source>
        <dbReference type="EMBL" id="CAJ1374159.1"/>
    </source>
</evidence>
<dbReference type="PROSITE" id="PS51257">
    <property type="entry name" value="PROKAR_LIPOPROTEIN"/>
    <property type="match status" value="1"/>
</dbReference>
<accession>A0AA36MJ24</accession>
<dbReference type="AlphaFoldDB" id="A0AA36MJ24"/>
<evidence type="ECO:0008006" key="4">
    <source>
        <dbReference type="Google" id="ProtNLM"/>
    </source>
</evidence>
<dbReference type="EMBL" id="CAUJNA010000234">
    <property type="protein sequence ID" value="CAJ1374159.1"/>
    <property type="molecule type" value="Genomic_DNA"/>
</dbReference>
<feature type="coiled-coil region" evidence="1">
    <location>
        <begin position="224"/>
        <end position="272"/>
    </location>
</feature>
<dbReference type="CDD" id="cd08368">
    <property type="entry name" value="LIM"/>
    <property type="match status" value="1"/>
</dbReference>
<protein>
    <recommendedName>
        <fullName evidence="4">RING-type domain-containing protein</fullName>
    </recommendedName>
</protein>